<feature type="transmembrane region" description="Helical" evidence="7">
    <location>
        <begin position="119"/>
        <end position="136"/>
    </location>
</feature>
<evidence type="ECO:0000256" key="4">
    <source>
        <dbReference type="ARBA" id="ARBA00022692"/>
    </source>
</evidence>
<keyword evidence="3" id="KW-1003">Cell membrane</keyword>
<feature type="transmembrane region" description="Helical" evidence="7">
    <location>
        <begin position="142"/>
        <end position="162"/>
    </location>
</feature>
<feature type="domain" description="EamA" evidence="8">
    <location>
        <begin position="144"/>
        <end position="278"/>
    </location>
</feature>
<dbReference type="SUPFAM" id="SSF103481">
    <property type="entry name" value="Multidrug resistance efflux transporter EmrE"/>
    <property type="match status" value="2"/>
</dbReference>
<accession>A0ABY1CGE1</accession>
<protein>
    <submittedName>
        <fullName evidence="9">Permease of the drug/metabolite transporter (DMT) superfamily</fullName>
    </submittedName>
</protein>
<evidence type="ECO:0000313" key="10">
    <source>
        <dbReference type="Proteomes" id="UP000198970"/>
    </source>
</evidence>
<dbReference type="InterPro" id="IPR037185">
    <property type="entry name" value="EmrE-like"/>
</dbReference>
<keyword evidence="4 7" id="KW-0812">Transmembrane</keyword>
<dbReference type="EMBL" id="LT630003">
    <property type="protein sequence ID" value="SEU02481.1"/>
    <property type="molecule type" value="Genomic_DNA"/>
</dbReference>
<gene>
    <name evidence="9" type="ORF">SAMN02745906_4090</name>
</gene>
<evidence type="ECO:0000256" key="7">
    <source>
        <dbReference type="SAM" id="Phobius"/>
    </source>
</evidence>
<feature type="transmembrane region" description="Helical" evidence="7">
    <location>
        <begin position="68"/>
        <end position="88"/>
    </location>
</feature>
<sequence>MKKRLAIGGLILVTIIWGGGFVASDMALESMRPFQIMAVRFLLGTILMGLISIRSLKGITKSEVKAGGLMGLALFAGFAFQIVGLQYTTPSKNAFLTALNVVIVPFISFLILRKKIGARGIAGAVMSIAGVALLSLDRNFSLGLGDGLTLICAVGFAFQIFLTSEYVKKYRATVLNFIQMITAFFLSFISLIAFGETQFHVTGKGILSVLYLGVISTTVCYLLQTASQKYVDETKAAIILSLESVFGTLFSILILGEIVTPRMLAGSLIILGAVVISNLSEAGQVE</sequence>
<keyword evidence="5 7" id="KW-1133">Transmembrane helix</keyword>
<proteinExistence type="inferred from homology"/>
<feature type="transmembrane region" description="Helical" evidence="7">
    <location>
        <begin position="206"/>
        <end position="224"/>
    </location>
</feature>
<evidence type="ECO:0000256" key="1">
    <source>
        <dbReference type="ARBA" id="ARBA00004651"/>
    </source>
</evidence>
<evidence type="ECO:0000256" key="2">
    <source>
        <dbReference type="ARBA" id="ARBA00007362"/>
    </source>
</evidence>
<feature type="transmembrane region" description="Helical" evidence="7">
    <location>
        <begin position="262"/>
        <end position="280"/>
    </location>
</feature>
<comment type="subcellular location">
    <subcellularLocation>
        <location evidence="1">Cell membrane</location>
        <topology evidence="1">Multi-pass membrane protein</topology>
    </subcellularLocation>
</comment>
<dbReference type="Pfam" id="PF00892">
    <property type="entry name" value="EamA"/>
    <property type="match status" value="2"/>
</dbReference>
<evidence type="ECO:0000259" key="8">
    <source>
        <dbReference type="Pfam" id="PF00892"/>
    </source>
</evidence>
<keyword evidence="10" id="KW-1185">Reference proteome</keyword>
<dbReference type="RefSeq" id="WP_100043342.1">
    <property type="nucleotide sequence ID" value="NZ_LT630003.1"/>
</dbReference>
<dbReference type="PANTHER" id="PTHR42920:SF5">
    <property type="entry name" value="EAMA DOMAIN-CONTAINING PROTEIN"/>
    <property type="match status" value="1"/>
</dbReference>
<evidence type="ECO:0000313" key="9">
    <source>
        <dbReference type="EMBL" id="SEU02481.1"/>
    </source>
</evidence>
<dbReference type="InterPro" id="IPR000620">
    <property type="entry name" value="EamA_dom"/>
</dbReference>
<feature type="domain" description="EamA" evidence="8">
    <location>
        <begin position="7"/>
        <end position="135"/>
    </location>
</feature>
<name>A0ABY1CGE1_9FIRM</name>
<comment type="similarity">
    <text evidence="2">Belongs to the EamA transporter family.</text>
</comment>
<dbReference type="InterPro" id="IPR051258">
    <property type="entry name" value="Diverse_Substrate_Transporter"/>
</dbReference>
<organism evidence="9 10">
    <name type="scientific">Lacrimispora sphenoides JCM 1415</name>
    <dbReference type="NCBI Taxonomy" id="1297793"/>
    <lineage>
        <taxon>Bacteria</taxon>
        <taxon>Bacillati</taxon>
        <taxon>Bacillota</taxon>
        <taxon>Clostridia</taxon>
        <taxon>Lachnospirales</taxon>
        <taxon>Lachnospiraceae</taxon>
        <taxon>Lacrimispora</taxon>
    </lineage>
</organism>
<dbReference type="Proteomes" id="UP000198970">
    <property type="component" value="Chromosome I"/>
</dbReference>
<reference evidence="9 10" key="1">
    <citation type="submission" date="2016-10" db="EMBL/GenBank/DDBJ databases">
        <authorList>
            <person name="Varghese N."/>
            <person name="Submissions S."/>
        </authorList>
    </citation>
    <scope>NUCLEOTIDE SEQUENCE [LARGE SCALE GENOMIC DNA]</scope>
    <source>
        <strain evidence="9 10">ATCC 19403</strain>
    </source>
</reference>
<evidence type="ECO:0000256" key="3">
    <source>
        <dbReference type="ARBA" id="ARBA00022475"/>
    </source>
</evidence>
<feature type="transmembrane region" description="Helical" evidence="7">
    <location>
        <begin position="94"/>
        <end position="112"/>
    </location>
</feature>
<dbReference type="PANTHER" id="PTHR42920">
    <property type="entry name" value="OS03G0707200 PROTEIN-RELATED"/>
    <property type="match status" value="1"/>
</dbReference>
<keyword evidence="6 7" id="KW-0472">Membrane</keyword>
<evidence type="ECO:0000256" key="5">
    <source>
        <dbReference type="ARBA" id="ARBA00022989"/>
    </source>
</evidence>
<feature type="transmembrane region" description="Helical" evidence="7">
    <location>
        <begin position="174"/>
        <end position="194"/>
    </location>
</feature>
<feature type="transmembrane region" description="Helical" evidence="7">
    <location>
        <begin position="34"/>
        <end position="56"/>
    </location>
</feature>
<evidence type="ECO:0000256" key="6">
    <source>
        <dbReference type="ARBA" id="ARBA00023136"/>
    </source>
</evidence>
<feature type="transmembrane region" description="Helical" evidence="7">
    <location>
        <begin position="236"/>
        <end position="256"/>
    </location>
</feature>